<feature type="signal peptide" evidence="1">
    <location>
        <begin position="1"/>
        <end position="22"/>
    </location>
</feature>
<name>A0A1G5S590_PSEXY</name>
<reference evidence="3 4" key="1">
    <citation type="submission" date="2016-10" db="EMBL/GenBank/DDBJ databases">
        <authorList>
            <person name="de Groot N.N."/>
        </authorList>
    </citation>
    <scope>NUCLEOTIDE SEQUENCE [LARGE SCALE GENOMIC DNA]</scope>
    <source>
        <strain evidence="3 4">DSM 10317</strain>
    </source>
</reference>
<dbReference type="Proteomes" id="UP000199428">
    <property type="component" value="Unassembled WGS sequence"/>
</dbReference>
<dbReference type="Pfam" id="PF18989">
    <property type="entry name" value="DUF5722"/>
    <property type="match status" value="1"/>
</dbReference>
<feature type="chain" id="PRO_5039624925" description="DUF5722 domain-containing protein" evidence="1">
    <location>
        <begin position="23"/>
        <end position="511"/>
    </location>
</feature>
<evidence type="ECO:0000313" key="3">
    <source>
        <dbReference type="EMBL" id="SCZ81010.1"/>
    </source>
</evidence>
<dbReference type="SUPFAM" id="SSF51445">
    <property type="entry name" value="(Trans)glycosidases"/>
    <property type="match status" value="1"/>
</dbReference>
<protein>
    <recommendedName>
        <fullName evidence="2">DUF5722 domain-containing protein</fullName>
    </recommendedName>
</protein>
<dbReference type="Gene3D" id="3.20.20.80">
    <property type="entry name" value="Glycosidases"/>
    <property type="match status" value="1"/>
</dbReference>
<evidence type="ECO:0000313" key="4">
    <source>
        <dbReference type="Proteomes" id="UP000199428"/>
    </source>
</evidence>
<feature type="domain" description="DUF5722" evidence="2">
    <location>
        <begin position="189"/>
        <end position="487"/>
    </location>
</feature>
<gene>
    <name evidence="3" type="ORF">SAMN02910350_02590</name>
</gene>
<accession>A0A1G5S590</accession>
<dbReference type="InterPro" id="IPR043780">
    <property type="entry name" value="DUF5722"/>
</dbReference>
<dbReference type="EMBL" id="FMWK01000018">
    <property type="protein sequence ID" value="SCZ81010.1"/>
    <property type="molecule type" value="Genomic_DNA"/>
</dbReference>
<sequence length="511" mass="54632">MKLFKKIASIALVLTLMVTTFAAAPSLTAEAKAAKTTAAAAGVAIGSVLIQGGNVAVVSQGTAASDDGMYHLVASDVNQVAPAGTDVAQAAVSAAATFTVPLAKGTANSMLYKKFTVCVMSGGALKPVSNSMYITNPEACASLAPGRMDFGKKGILPELLKSVADKNQPAALGAKQVNLNIPISQIGRLAGYDYSVMKYNRLGMQVNVIILIDGASPQQYINPYSYDGLGAHNYYGMNANTAEGITALQDAASFLARHYGGTGHGQVDNFIIGNEVNAWWLWNYMNCGSNDIFMQEYAKAFRIMYNGIKSENATANVYTCIDHQWARAEASYYISGKEFLTKLNSIIKSEGNVDWRVAVHPYNAPLYAPRAWETSKNVSHSQSTPYVTVANIDVLTDFLCTPDMLSSTGAVRSVKMSEVGYVSHEGEALQAASLVYANLVAENNRYIDGLIITREMDHPEELAQGLSYGLCNMDGSQKMGYAFYQNPTAPDMIAQANAAAGVDLTTLITPR</sequence>
<proteinExistence type="predicted"/>
<dbReference type="AlphaFoldDB" id="A0A1G5S590"/>
<keyword evidence="1" id="KW-0732">Signal</keyword>
<evidence type="ECO:0000256" key="1">
    <source>
        <dbReference type="SAM" id="SignalP"/>
    </source>
</evidence>
<organism evidence="3 4">
    <name type="scientific">Pseudobutyrivibrio xylanivorans</name>
    <dbReference type="NCBI Taxonomy" id="185007"/>
    <lineage>
        <taxon>Bacteria</taxon>
        <taxon>Bacillati</taxon>
        <taxon>Bacillota</taxon>
        <taxon>Clostridia</taxon>
        <taxon>Lachnospirales</taxon>
        <taxon>Lachnospiraceae</taxon>
        <taxon>Pseudobutyrivibrio</taxon>
    </lineage>
</organism>
<evidence type="ECO:0000259" key="2">
    <source>
        <dbReference type="Pfam" id="PF18989"/>
    </source>
</evidence>
<dbReference type="RefSeq" id="WP_028248212.1">
    <property type="nucleotide sequence ID" value="NZ_FMWK01000018.1"/>
</dbReference>
<dbReference type="InterPro" id="IPR017853">
    <property type="entry name" value="GH"/>
</dbReference>